<evidence type="ECO:0000256" key="2">
    <source>
        <dbReference type="ARBA" id="ARBA00009199"/>
    </source>
</evidence>
<accession>A0A7X9SY00</accession>
<evidence type="ECO:0000259" key="5">
    <source>
        <dbReference type="Pfam" id="PF01425"/>
    </source>
</evidence>
<dbReference type="SUPFAM" id="SSF75304">
    <property type="entry name" value="Amidase signature (AS) enzymes"/>
    <property type="match status" value="1"/>
</dbReference>
<comment type="catalytic activity">
    <reaction evidence="1">
        <text>a monocarboxylic acid amide + H2O = a monocarboxylate + NH4(+)</text>
        <dbReference type="Rhea" id="RHEA:12020"/>
        <dbReference type="ChEBI" id="CHEBI:15377"/>
        <dbReference type="ChEBI" id="CHEBI:28938"/>
        <dbReference type="ChEBI" id="CHEBI:35757"/>
        <dbReference type="ChEBI" id="CHEBI:83628"/>
        <dbReference type="EC" id="3.5.1.4"/>
    </reaction>
</comment>
<evidence type="ECO:0000256" key="3">
    <source>
        <dbReference type="ARBA" id="ARBA00012922"/>
    </source>
</evidence>
<proteinExistence type="inferred from homology"/>
<evidence type="ECO:0000256" key="4">
    <source>
        <dbReference type="SAM" id="MobiDB-lite"/>
    </source>
</evidence>
<dbReference type="InterPro" id="IPR020556">
    <property type="entry name" value="Amidase_CS"/>
</dbReference>
<evidence type="ECO:0000313" key="6">
    <source>
        <dbReference type="EMBL" id="NMF10121.1"/>
    </source>
</evidence>
<organism evidence="6 7">
    <name type="scientific">Corynebacterium xerosis</name>
    <dbReference type="NCBI Taxonomy" id="1725"/>
    <lineage>
        <taxon>Bacteria</taxon>
        <taxon>Bacillati</taxon>
        <taxon>Actinomycetota</taxon>
        <taxon>Actinomycetes</taxon>
        <taxon>Mycobacteriales</taxon>
        <taxon>Corynebacteriaceae</taxon>
        <taxon>Corynebacterium</taxon>
    </lineage>
</organism>
<dbReference type="Pfam" id="PF01425">
    <property type="entry name" value="Amidase"/>
    <property type="match status" value="1"/>
</dbReference>
<evidence type="ECO:0000313" key="7">
    <source>
        <dbReference type="Proteomes" id="UP000589552"/>
    </source>
</evidence>
<comment type="caution">
    <text evidence="6">The sequence shown here is derived from an EMBL/GenBank/DDBJ whole genome shotgun (WGS) entry which is preliminary data.</text>
</comment>
<feature type="region of interest" description="Disordered" evidence="4">
    <location>
        <begin position="130"/>
        <end position="170"/>
    </location>
</feature>
<evidence type="ECO:0000256" key="1">
    <source>
        <dbReference type="ARBA" id="ARBA00001311"/>
    </source>
</evidence>
<protein>
    <recommendedName>
        <fullName evidence="3">amidase</fullName>
        <ecNumber evidence="3">3.5.1.4</ecNumber>
    </recommendedName>
</protein>
<reference evidence="6 7" key="1">
    <citation type="submission" date="2020-04" db="EMBL/GenBank/DDBJ databases">
        <authorList>
            <person name="Hitch T.C.A."/>
            <person name="Wylensek D."/>
            <person name="Clavel T."/>
        </authorList>
    </citation>
    <scope>NUCLEOTIDE SEQUENCE [LARGE SCALE GENOMIC DNA]</scope>
    <source>
        <strain evidence="6 7">BL-383-APC-2I</strain>
    </source>
</reference>
<dbReference type="InterPro" id="IPR023631">
    <property type="entry name" value="Amidase_dom"/>
</dbReference>
<name>A0A7X9SY00_9CORY</name>
<dbReference type="PANTHER" id="PTHR11895">
    <property type="entry name" value="TRANSAMIDASE"/>
    <property type="match status" value="1"/>
</dbReference>
<dbReference type="PANTHER" id="PTHR11895:SF7">
    <property type="entry name" value="GLUTAMYL-TRNA(GLN) AMIDOTRANSFERASE SUBUNIT A, MITOCHONDRIAL"/>
    <property type="match status" value="1"/>
</dbReference>
<dbReference type="InterPro" id="IPR000120">
    <property type="entry name" value="Amidase"/>
</dbReference>
<comment type="similarity">
    <text evidence="2">Belongs to the amidase family.</text>
</comment>
<dbReference type="Gene3D" id="3.90.1300.10">
    <property type="entry name" value="Amidase signature (AS) domain"/>
    <property type="match status" value="1"/>
</dbReference>
<dbReference type="GO" id="GO:0004040">
    <property type="term" value="F:amidase activity"/>
    <property type="evidence" value="ECO:0007669"/>
    <property type="project" value="UniProtKB-EC"/>
</dbReference>
<dbReference type="InterPro" id="IPR036928">
    <property type="entry name" value="AS_sf"/>
</dbReference>
<dbReference type="EMBL" id="JABAGA010000007">
    <property type="protein sequence ID" value="NMF10121.1"/>
    <property type="molecule type" value="Genomic_DNA"/>
</dbReference>
<dbReference type="AlphaFoldDB" id="A0A7X9SY00"/>
<feature type="compositionally biased region" description="Low complexity" evidence="4">
    <location>
        <begin position="239"/>
        <end position="252"/>
    </location>
</feature>
<dbReference type="RefSeq" id="WP_168938307.1">
    <property type="nucleotide sequence ID" value="NZ_JABAGA010000007.1"/>
</dbReference>
<dbReference type="PROSITE" id="PS00571">
    <property type="entry name" value="AMIDASES"/>
    <property type="match status" value="1"/>
</dbReference>
<dbReference type="Proteomes" id="UP000589552">
    <property type="component" value="Unassembled WGS sequence"/>
</dbReference>
<feature type="domain" description="Amidase" evidence="5">
    <location>
        <begin position="80"/>
        <end position="430"/>
    </location>
</feature>
<feature type="region of interest" description="Disordered" evidence="4">
    <location>
        <begin position="233"/>
        <end position="266"/>
    </location>
</feature>
<dbReference type="EC" id="3.5.1.4" evidence="3"/>
<gene>
    <name evidence="6" type="ORF">HF852_11040</name>
</gene>
<sequence>MTSQRPVRSAGSIVAAVAAREASAAEVAAAAVDALAGRPEDTGVATLTPGLAESSAADVDRGLAGSSAPHAAGPFSLDDARPLTGLPVAVKDLYTIDGVTCTFGSSRLARVAEHTADPVARLLARGATVPATTATSEMGATAYTEPTGLPAPDNPLRPGRTPGGSSGGSAVAVASGAVAAALGSDGGGSIRVPAAACGLVGLKPAHDIRGGRLAAPGFLTRSLDDAALLADVPSPSVMPGAPGRAGRAGRPGSPHATEAPAPARRQRVGVTVRPFHAEVGVAKHWRDAALAAADRLADAGHEVVEVPSPYDPGGPDIFHTFTEVMAYFASRLPDDDFSPMVRWVRERGTAVTDEAAAGHHRTRLGLADAVRARWDVDAVITPTLAFDPPPIGHFAGMAPERNFLAQTEWTPWLSLWNLTGWAGLSLPFGGAGASVHLGAVRCGEPELLALAADLVDPLADLHAALHDDLHAAGRREASEVKR</sequence>